<dbReference type="GO" id="GO:0044205">
    <property type="term" value="P:'de novo' UMP biosynthetic process"/>
    <property type="evidence" value="ECO:0007669"/>
    <property type="project" value="UniProtKB-UniRule"/>
</dbReference>
<keyword evidence="5 6" id="KW-0665">Pyrimidine biosynthesis</keyword>
<protein>
    <recommendedName>
        <fullName evidence="2 6">Orotate phosphoribosyltransferase</fullName>
        <shortName evidence="6">OPRT</shortName>
        <shortName evidence="6">OPRTase</shortName>
        <ecNumber evidence="2 6">2.4.2.10</ecNumber>
    </recommendedName>
</protein>
<feature type="binding site" evidence="6">
    <location>
        <position position="103"/>
    </location>
    <ligand>
        <name>5-phospho-alpha-D-ribose 1-diphosphate</name>
        <dbReference type="ChEBI" id="CHEBI:58017"/>
        <note>ligand shared between dimeric partners</note>
    </ligand>
</feature>
<keyword evidence="3 6" id="KW-0328">Glycosyltransferase</keyword>
<dbReference type="PANTHER" id="PTHR19278:SF9">
    <property type="entry name" value="URIDINE 5'-MONOPHOSPHATE SYNTHASE"/>
    <property type="match status" value="1"/>
</dbReference>
<feature type="binding site" evidence="6">
    <location>
        <position position="101"/>
    </location>
    <ligand>
        <name>5-phospho-alpha-D-ribose 1-diphosphate</name>
        <dbReference type="ChEBI" id="CHEBI:58017"/>
        <note>ligand shared between dimeric partners</note>
    </ligand>
</feature>
<dbReference type="Pfam" id="PF00156">
    <property type="entry name" value="Pribosyltran"/>
    <property type="match status" value="1"/>
</dbReference>
<name>A0A0K1P6U0_9MOLU</name>
<dbReference type="EMBL" id="CP012328">
    <property type="protein sequence ID" value="AKU80013.1"/>
    <property type="molecule type" value="Genomic_DNA"/>
</dbReference>
<evidence type="ECO:0000313" key="9">
    <source>
        <dbReference type="Proteomes" id="UP000067243"/>
    </source>
</evidence>
<gene>
    <name evidence="6" type="primary">pyrE</name>
    <name evidence="8" type="ORF">STURON_00767</name>
</gene>
<dbReference type="InterPro" id="IPR029057">
    <property type="entry name" value="PRTase-like"/>
</dbReference>
<evidence type="ECO:0000313" key="8">
    <source>
        <dbReference type="EMBL" id="AKU80013.1"/>
    </source>
</evidence>
<dbReference type="InterPro" id="IPR000836">
    <property type="entry name" value="PRTase_dom"/>
</dbReference>
<comment type="cofactor">
    <cofactor evidence="6">
        <name>Mg(2+)</name>
        <dbReference type="ChEBI" id="CHEBI:18420"/>
    </cofactor>
</comment>
<evidence type="ECO:0000256" key="4">
    <source>
        <dbReference type="ARBA" id="ARBA00022679"/>
    </source>
</evidence>
<comment type="catalytic activity">
    <reaction evidence="6">
        <text>orotidine 5'-phosphate + diphosphate = orotate + 5-phospho-alpha-D-ribose 1-diphosphate</text>
        <dbReference type="Rhea" id="RHEA:10380"/>
        <dbReference type="ChEBI" id="CHEBI:30839"/>
        <dbReference type="ChEBI" id="CHEBI:33019"/>
        <dbReference type="ChEBI" id="CHEBI:57538"/>
        <dbReference type="ChEBI" id="CHEBI:58017"/>
        <dbReference type="EC" id="2.4.2.10"/>
    </reaction>
</comment>
<dbReference type="AlphaFoldDB" id="A0A0K1P6U0"/>
<dbReference type="Proteomes" id="UP000067243">
    <property type="component" value="Chromosome"/>
</dbReference>
<proteinExistence type="inferred from homology"/>
<accession>A0A0K1P6U0</accession>
<comment type="similarity">
    <text evidence="6">Belongs to the purine/pyrimidine phosphoribosyltransferase family. PyrE subfamily.</text>
</comment>
<dbReference type="SUPFAM" id="SSF53271">
    <property type="entry name" value="PRTase-like"/>
    <property type="match status" value="1"/>
</dbReference>
<comment type="pathway">
    <text evidence="1 6">Pyrimidine metabolism; UMP biosynthesis via de novo pathway; UMP from orotate: step 1/2.</text>
</comment>
<dbReference type="Gene3D" id="3.40.50.2020">
    <property type="match status" value="1"/>
</dbReference>
<dbReference type="HAMAP" id="MF_01208">
    <property type="entry name" value="PyrE"/>
    <property type="match status" value="1"/>
</dbReference>
<dbReference type="KEGG" id="stur:STURON_00767"/>
<dbReference type="PATRIC" id="fig|216946.3.peg.796"/>
<comment type="subunit">
    <text evidence="6">Homodimer.</text>
</comment>
<dbReference type="OrthoDB" id="9803963at2"/>
<sequence>MINKENDVANILLETKAIELNFENYFTWASGIKSPIYCDNRVLISYVEYRNKIVNYFIDSIKQNYQSVTLIAGVATSGITWASMISQKMNLPMIYVRPEPKDHGRNSQIEGRFFEKQNVIIIEDLISTGGSALKVCDLLRDSKLNVLGVCAIFSYDLKISKTNFEKSNYKLSYLSSINNLLNLINENNLYDINQVDKLISFFNKIDK</sequence>
<evidence type="ECO:0000256" key="3">
    <source>
        <dbReference type="ARBA" id="ARBA00022676"/>
    </source>
</evidence>
<feature type="binding site" evidence="6">
    <location>
        <position position="127"/>
    </location>
    <ligand>
        <name>orotate</name>
        <dbReference type="ChEBI" id="CHEBI:30839"/>
    </ligand>
</feature>
<dbReference type="STRING" id="216946.STURO_v1c07640"/>
<dbReference type="InterPro" id="IPR023031">
    <property type="entry name" value="OPRT"/>
</dbReference>
<evidence type="ECO:0000256" key="1">
    <source>
        <dbReference type="ARBA" id="ARBA00004889"/>
    </source>
</evidence>
<keyword evidence="9" id="KW-1185">Reference proteome</keyword>
<keyword evidence="4 6" id="KW-0808">Transferase</keyword>
<feature type="binding site" evidence="6">
    <location>
        <position position="97"/>
    </location>
    <ligand>
        <name>5-phospho-alpha-D-ribose 1-diphosphate</name>
        <dbReference type="ChEBI" id="CHEBI:58017"/>
        <note>ligand shared between dimeric partners</note>
    </ligand>
</feature>
<evidence type="ECO:0000256" key="6">
    <source>
        <dbReference type="HAMAP-Rule" id="MF_01208"/>
    </source>
</evidence>
<evidence type="ECO:0000256" key="5">
    <source>
        <dbReference type="ARBA" id="ARBA00022975"/>
    </source>
</evidence>
<keyword evidence="6" id="KW-0460">Magnesium</keyword>
<feature type="domain" description="Phosphoribosyltransferase" evidence="7">
    <location>
        <begin position="58"/>
        <end position="159"/>
    </location>
</feature>
<dbReference type="CDD" id="cd06223">
    <property type="entry name" value="PRTases_typeI"/>
    <property type="match status" value="1"/>
</dbReference>
<comment type="caution">
    <text evidence="6">Lacks conserved residue(s) required for the propagation of feature annotation.</text>
</comment>
<evidence type="ECO:0000256" key="2">
    <source>
        <dbReference type="ARBA" id="ARBA00011971"/>
    </source>
</evidence>
<feature type="binding site" description="in other chain" evidence="6">
    <location>
        <begin position="123"/>
        <end position="131"/>
    </location>
    <ligand>
        <name>5-phospho-alpha-D-ribose 1-diphosphate</name>
        <dbReference type="ChEBI" id="CHEBI:58017"/>
        <note>ligand shared between dimeric partners</note>
    </ligand>
</feature>
<dbReference type="GO" id="GO:0000287">
    <property type="term" value="F:magnesium ion binding"/>
    <property type="evidence" value="ECO:0007669"/>
    <property type="project" value="UniProtKB-UniRule"/>
</dbReference>
<dbReference type="NCBIfam" id="TIGR00336">
    <property type="entry name" value="pyrE"/>
    <property type="match status" value="1"/>
</dbReference>
<evidence type="ECO:0000259" key="7">
    <source>
        <dbReference type="Pfam" id="PF00156"/>
    </source>
</evidence>
<dbReference type="PANTHER" id="PTHR19278">
    <property type="entry name" value="OROTATE PHOSPHORIBOSYLTRANSFERASE"/>
    <property type="match status" value="1"/>
</dbReference>
<comment type="function">
    <text evidence="6">Catalyzes the transfer of a ribosyl phosphate group from 5-phosphoribose 1-diphosphate to orotate, leading to the formation of orotidine monophosphate (OMP).</text>
</comment>
<dbReference type="UniPathway" id="UPA00070">
    <property type="reaction ID" value="UER00119"/>
</dbReference>
<dbReference type="GO" id="GO:0019856">
    <property type="term" value="P:pyrimidine nucleobase biosynthetic process"/>
    <property type="evidence" value="ECO:0007669"/>
    <property type="project" value="TreeGrafter"/>
</dbReference>
<dbReference type="GO" id="GO:0004588">
    <property type="term" value="F:orotate phosphoribosyltransferase activity"/>
    <property type="evidence" value="ECO:0007669"/>
    <property type="project" value="UniProtKB-UniRule"/>
</dbReference>
<dbReference type="EC" id="2.4.2.10" evidence="2 6"/>
<dbReference type="InterPro" id="IPR004467">
    <property type="entry name" value="Or_phspho_trans_dom"/>
</dbReference>
<reference evidence="8 9" key="1">
    <citation type="journal article" date="2015" name="Genome Announc.">
        <title>Complete Genome Sequence of Spiroplasma turonicum Strain Tab4cT, a Parasite of a Horse Fly, Haematopota sp. (Diptera: Tabanidae).</title>
        <authorList>
            <person name="Davis R.E."/>
            <person name="Shao J."/>
            <person name="Zhao Y."/>
            <person name="Gasparich G.E."/>
            <person name="Gaynor B.J."/>
            <person name="Donofrio N."/>
        </authorList>
    </citation>
    <scope>NUCLEOTIDE SEQUENCE [LARGE SCALE GENOMIC DNA]</scope>
    <source>
        <strain evidence="8 9">Tab4c</strain>
    </source>
</reference>
<organism evidence="8 9">
    <name type="scientific">Spiroplasma turonicum</name>
    <dbReference type="NCBI Taxonomy" id="216946"/>
    <lineage>
        <taxon>Bacteria</taxon>
        <taxon>Bacillati</taxon>
        <taxon>Mycoplasmatota</taxon>
        <taxon>Mollicutes</taxon>
        <taxon>Entomoplasmatales</taxon>
        <taxon>Spiroplasmataceae</taxon>
        <taxon>Spiroplasma</taxon>
    </lineage>
</organism>
<dbReference type="RefSeq" id="WP_075048592.1">
    <property type="nucleotide sequence ID" value="NZ_CP012328.1"/>
</dbReference>